<dbReference type="AlphaFoldDB" id="A0A8X8C5R5"/>
<dbReference type="InterPro" id="IPR032867">
    <property type="entry name" value="DYW_dom"/>
</dbReference>
<dbReference type="OrthoDB" id="727945at2759"/>
<evidence type="ECO:0000259" key="4">
    <source>
        <dbReference type="Pfam" id="PF14432"/>
    </source>
</evidence>
<feature type="domain" description="DYW" evidence="4">
    <location>
        <begin position="497"/>
        <end position="584"/>
    </location>
</feature>
<dbReference type="Pfam" id="PF13041">
    <property type="entry name" value="PPR_2"/>
    <property type="match status" value="2"/>
</dbReference>
<organism evidence="5 6">
    <name type="scientific">Populus tomentosa</name>
    <name type="common">Chinese white poplar</name>
    <dbReference type="NCBI Taxonomy" id="118781"/>
    <lineage>
        <taxon>Eukaryota</taxon>
        <taxon>Viridiplantae</taxon>
        <taxon>Streptophyta</taxon>
        <taxon>Embryophyta</taxon>
        <taxon>Tracheophyta</taxon>
        <taxon>Spermatophyta</taxon>
        <taxon>Magnoliopsida</taxon>
        <taxon>eudicotyledons</taxon>
        <taxon>Gunneridae</taxon>
        <taxon>Pentapetalae</taxon>
        <taxon>rosids</taxon>
        <taxon>fabids</taxon>
        <taxon>Malpighiales</taxon>
        <taxon>Salicaceae</taxon>
        <taxon>Saliceae</taxon>
        <taxon>Populus</taxon>
    </lineage>
</organism>
<comment type="caution">
    <text evidence="5">The sequence shown here is derived from an EMBL/GenBank/DDBJ whole genome shotgun (WGS) entry which is preliminary data.</text>
</comment>
<dbReference type="GO" id="GO:0009451">
    <property type="term" value="P:RNA modification"/>
    <property type="evidence" value="ECO:0007669"/>
    <property type="project" value="InterPro"/>
</dbReference>
<dbReference type="Pfam" id="PF14432">
    <property type="entry name" value="DYW_deaminase"/>
    <property type="match status" value="1"/>
</dbReference>
<evidence type="ECO:0000256" key="1">
    <source>
        <dbReference type="ARBA" id="ARBA00006643"/>
    </source>
</evidence>
<reference evidence="5" key="1">
    <citation type="journal article" date="2020" name="bioRxiv">
        <title>Hybrid origin of Populus tomentosa Carr. identified through genome sequencing and phylogenomic analysis.</title>
        <authorList>
            <person name="An X."/>
            <person name="Gao K."/>
            <person name="Chen Z."/>
            <person name="Li J."/>
            <person name="Yang X."/>
            <person name="Yang X."/>
            <person name="Zhou J."/>
            <person name="Guo T."/>
            <person name="Zhao T."/>
            <person name="Huang S."/>
            <person name="Miao D."/>
            <person name="Khan W.U."/>
            <person name="Rao P."/>
            <person name="Ye M."/>
            <person name="Lei B."/>
            <person name="Liao W."/>
            <person name="Wang J."/>
            <person name="Ji L."/>
            <person name="Li Y."/>
            <person name="Guo B."/>
            <person name="Mustafa N.S."/>
            <person name="Li S."/>
            <person name="Yun Q."/>
            <person name="Keller S.R."/>
            <person name="Mao J."/>
            <person name="Zhang R."/>
            <person name="Strauss S.H."/>
        </authorList>
    </citation>
    <scope>NUCLEOTIDE SEQUENCE</scope>
    <source>
        <strain evidence="5">GM15</strain>
        <tissue evidence="5">Leaf</tissue>
    </source>
</reference>
<accession>A0A8X8C5R5</accession>
<comment type="similarity">
    <text evidence="1">Belongs to the PPR family. PCMP-H subfamily.</text>
</comment>
<feature type="repeat" description="PPR" evidence="3">
    <location>
        <begin position="175"/>
        <end position="209"/>
    </location>
</feature>
<dbReference type="InterPro" id="IPR046849">
    <property type="entry name" value="E2_motif"/>
</dbReference>
<keyword evidence="6" id="KW-1185">Reference proteome</keyword>
<proteinExistence type="inferred from homology"/>
<dbReference type="Pfam" id="PF20430">
    <property type="entry name" value="Eplus_motif"/>
    <property type="match status" value="1"/>
</dbReference>
<evidence type="ECO:0000313" key="6">
    <source>
        <dbReference type="Proteomes" id="UP000886885"/>
    </source>
</evidence>
<dbReference type="PANTHER" id="PTHR47926">
    <property type="entry name" value="PENTATRICOPEPTIDE REPEAT-CONTAINING PROTEIN"/>
    <property type="match status" value="1"/>
</dbReference>
<evidence type="ECO:0000313" key="5">
    <source>
        <dbReference type="EMBL" id="KAG6743644.1"/>
    </source>
</evidence>
<gene>
    <name evidence="5" type="ORF">POTOM_052345</name>
</gene>
<evidence type="ECO:0000256" key="2">
    <source>
        <dbReference type="ARBA" id="ARBA00022737"/>
    </source>
</evidence>
<dbReference type="InterPro" id="IPR046848">
    <property type="entry name" value="E_motif"/>
</dbReference>
<keyword evidence="2" id="KW-0677">Repeat</keyword>
<sequence length="769" mass="85799">MMVLETSKANAILTVLQGCNNLTRLKKIQAHVIVNGLQNHPAISNSILNFCAVSISGSLPYAQHLFKHILNPQTQAWNSIIRGFAQSPSPVQAIFYYNRMLFDSVSGPDTFTFSFTLKACERIKALKKCVEVHGSIIRTGYERDVVVCTGLVRCYGGNGCVEIARMVFDNMPERDLVAWNAMISCYSQAGYHQEALRIYDCMRNENVGVDGFTLVGLLSSCSHVGALNMGVKLHRIACEKGLLRNVFVGNALIDMYAKCGNLDGALEVFNGMPRDVFTWNSMIVGFGVHGFGDEAIYFFNQMLEAGVRPNSIAFLGLLCGCSHQGLVEEGVEFFHQMSSKFNVKPGIKHYGCMVDMYGRAGKLEKALEIIGDSPWQDDPVLWRILLSSSKIHKNVVIGEIAMRNLSQLGAVNAGDCVLLATIYAGANDEQGVARMRKLIKKQGIKTTPGWSWIEVSDQVHRFVVDDQSHPDSGMIYQKLEEVTRKATMAGYVEDKSQFIFHGSCSEECLESSSTYHSEKLAIAFGLAKTPEGTSLRIVKNLRVCRDCHEFTKFVSRAFNRDIIVRDRLRFHHFKGGLCSCRDYWVMVIQKLAQQQNRMHVGKGKMEGTADNNNLSAAVIPAVEAKDPASGPSYYCNESTGKNQWEMPYDTPLVTHSISFTSVRRLGGGYGRIYWFKHRSPIPTAAILISKGCFAKECRELIVSLLPVQQYRMFPVHGGVSFCNVIETIKEVTGTFCKEACCICDQLMDSLIPPRHLAFLQQTNLLRWFN</sequence>
<dbReference type="FunFam" id="1.25.40.10:FF:000690">
    <property type="entry name" value="Pentatricopeptide repeat-containing protein"/>
    <property type="match status" value="1"/>
</dbReference>
<dbReference type="GO" id="GO:0008270">
    <property type="term" value="F:zinc ion binding"/>
    <property type="evidence" value="ECO:0007669"/>
    <property type="project" value="InterPro"/>
</dbReference>
<dbReference type="InterPro" id="IPR046960">
    <property type="entry name" value="PPR_At4g14850-like_plant"/>
</dbReference>
<name>A0A8X8C5R5_POPTO</name>
<dbReference type="Pfam" id="PF20431">
    <property type="entry name" value="E_motif"/>
    <property type="match status" value="1"/>
</dbReference>
<dbReference type="GO" id="GO:0003729">
    <property type="term" value="F:mRNA binding"/>
    <property type="evidence" value="ECO:0007669"/>
    <property type="project" value="UniProtKB-ARBA"/>
</dbReference>
<dbReference type="Proteomes" id="UP000886885">
    <property type="component" value="Chromosome 16D"/>
</dbReference>
<feature type="repeat" description="PPR" evidence="3">
    <location>
        <begin position="275"/>
        <end position="309"/>
    </location>
</feature>
<protein>
    <recommendedName>
        <fullName evidence="4">DYW domain-containing protein</fullName>
    </recommendedName>
</protein>
<dbReference type="Pfam" id="PF01535">
    <property type="entry name" value="PPR"/>
    <property type="match status" value="1"/>
</dbReference>
<dbReference type="InterPro" id="IPR002885">
    <property type="entry name" value="PPR_rpt"/>
</dbReference>
<evidence type="ECO:0000256" key="3">
    <source>
        <dbReference type="PROSITE-ProRule" id="PRU00708"/>
    </source>
</evidence>
<dbReference type="FunFam" id="1.25.40.10:FF:000470">
    <property type="entry name" value="Pentatricopeptide repeat-containing protein At5g66520"/>
    <property type="match status" value="1"/>
</dbReference>
<dbReference type="PROSITE" id="PS51375">
    <property type="entry name" value="PPR"/>
    <property type="match status" value="2"/>
</dbReference>
<dbReference type="NCBIfam" id="TIGR00756">
    <property type="entry name" value="PPR"/>
    <property type="match status" value="5"/>
</dbReference>
<dbReference type="PANTHER" id="PTHR47926:SF411">
    <property type="entry name" value="PENTATRICOPEPTIDE REPEAT-CONTAINING PROTEIN"/>
    <property type="match status" value="1"/>
</dbReference>
<dbReference type="EMBL" id="JAAWWB010000032">
    <property type="protein sequence ID" value="KAG6743644.1"/>
    <property type="molecule type" value="Genomic_DNA"/>
</dbReference>